<gene>
    <name evidence="2" type="ORF">UY3_07027</name>
</gene>
<keyword evidence="3" id="KW-1185">Reference proteome</keyword>
<feature type="region of interest" description="Disordered" evidence="1">
    <location>
        <begin position="21"/>
        <end position="59"/>
    </location>
</feature>
<dbReference type="EMBL" id="KB527578">
    <property type="protein sequence ID" value="EMP35790.1"/>
    <property type="molecule type" value="Genomic_DNA"/>
</dbReference>
<evidence type="ECO:0000313" key="3">
    <source>
        <dbReference type="Proteomes" id="UP000031443"/>
    </source>
</evidence>
<accession>M7BJC7</accession>
<feature type="region of interest" description="Disordered" evidence="1">
    <location>
        <begin position="111"/>
        <end position="133"/>
    </location>
</feature>
<dbReference type="Proteomes" id="UP000031443">
    <property type="component" value="Unassembled WGS sequence"/>
</dbReference>
<dbReference type="AlphaFoldDB" id="M7BJC7"/>
<reference evidence="3" key="1">
    <citation type="journal article" date="2013" name="Nat. Genet.">
        <title>The draft genomes of soft-shell turtle and green sea turtle yield insights into the development and evolution of the turtle-specific body plan.</title>
        <authorList>
            <person name="Wang Z."/>
            <person name="Pascual-Anaya J."/>
            <person name="Zadissa A."/>
            <person name="Li W."/>
            <person name="Niimura Y."/>
            <person name="Huang Z."/>
            <person name="Li C."/>
            <person name="White S."/>
            <person name="Xiong Z."/>
            <person name="Fang D."/>
            <person name="Wang B."/>
            <person name="Ming Y."/>
            <person name="Chen Y."/>
            <person name="Zheng Y."/>
            <person name="Kuraku S."/>
            <person name="Pignatelli M."/>
            <person name="Herrero J."/>
            <person name="Beal K."/>
            <person name="Nozawa M."/>
            <person name="Li Q."/>
            <person name="Wang J."/>
            <person name="Zhang H."/>
            <person name="Yu L."/>
            <person name="Shigenobu S."/>
            <person name="Wang J."/>
            <person name="Liu J."/>
            <person name="Flicek P."/>
            <person name="Searle S."/>
            <person name="Wang J."/>
            <person name="Kuratani S."/>
            <person name="Yin Y."/>
            <person name="Aken B."/>
            <person name="Zhang G."/>
            <person name="Irie N."/>
        </authorList>
    </citation>
    <scope>NUCLEOTIDE SEQUENCE [LARGE SCALE GENOMIC DNA]</scope>
</reference>
<organism evidence="2 3">
    <name type="scientific">Chelonia mydas</name>
    <name type="common">Green sea-turtle</name>
    <name type="synonym">Chelonia agassizi</name>
    <dbReference type="NCBI Taxonomy" id="8469"/>
    <lineage>
        <taxon>Eukaryota</taxon>
        <taxon>Metazoa</taxon>
        <taxon>Chordata</taxon>
        <taxon>Craniata</taxon>
        <taxon>Vertebrata</taxon>
        <taxon>Euteleostomi</taxon>
        <taxon>Archelosauria</taxon>
        <taxon>Testudinata</taxon>
        <taxon>Testudines</taxon>
        <taxon>Cryptodira</taxon>
        <taxon>Durocryptodira</taxon>
        <taxon>Americhelydia</taxon>
        <taxon>Chelonioidea</taxon>
        <taxon>Cheloniidae</taxon>
        <taxon>Chelonia</taxon>
    </lineage>
</organism>
<evidence type="ECO:0000256" key="1">
    <source>
        <dbReference type="SAM" id="MobiDB-lite"/>
    </source>
</evidence>
<proteinExistence type="predicted"/>
<feature type="compositionally biased region" description="Basic and acidic residues" evidence="1">
    <location>
        <begin position="117"/>
        <end position="133"/>
    </location>
</feature>
<protein>
    <submittedName>
        <fullName evidence="2">Uncharacterized protein</fullName>
    </submittedName>
</protein>
<feature type="compositionally biased region" description="Polar residues" evidence="1">
    <location>
        <begin position="44"/>
        <end position="59"/>
    </location>
</feature>
<evidence type="ECO:0000313" key="2">
    <source>
        <dbReference type="EMBL" id="EMP35790.1"/>
    </source>
</evidence>
<name>M7BJC7_CHEMY</name>
<sequence length="133" mass="14672">MSCQKLKNQVLHLLRVFGGTEGPAAEVPPKARSAAGPNPPNLVSYPTANAEDANNTQPSLSFSSPIIQLEIAFREKQAPVALDEKKKKTIFRPQAKREQNLRVTNSRVMNLPVNHTPHLEPEVRNQAAETKKS</sequence>